<protein>
    <submittedName>
        <fullName evidence="1">Uncharacterized protein</fullName>
    </submittedName>
</protein>
<dbReference type="EMBL" id="LRXL01000037">
    <property type="protein sequence ID" value="OAB78640.1"/>
    <property type="molecule type" value="Genomic_DNA"/>
</dbReference>
<sequence>MKKTINCTPNSFKTLERIPNSWSQADYSALLKEMEYDSEEASTEELEELCLLSLTDFEKEEAAQKVLRYVFKSHLNEGQIQNLSHEMQEEKVWEEYADIQLHEQFFNVGEILYKAFNGQGFPMAKAIEILVTFSSEKEPLPKKLRDADPSVILKLLAQGLPNNAIINRLYTDQLQQEVISEADAILWQIHLLDSQEKSIQLKIISSQYWLEDFKFTEPYTALLNIT</sequence>
<name>A0A167HID3_9FLAO</name>
<proteinExistence type="predicted"/>
<keyword evidence="2" id="KW-1185">Reference proteome</keyword>
<dbReference type="RefSeq" id="WP_068591834.1">
    <property type="nucleotide sequence ID" value="NZ_LRXL01000037.1"/>
</dbReference>
<dbReference type="STRING" id="1763537.ULVI_08620"/>
<dbReference type="AlphaFoldDB" id="A0A167HID3"/>
<dbReference type="OrthoDB" id="1118033at2"/>
<dbReference type="Proteomes" id="UP000077013">
    <property type="component" value="Unassembled WGS sequence"/>
</dbReference>
<reference evidence="1 2" key="1">
    <citation type="submission" date="2016-02" db="EMBL/GenBank/DDBJ databases">
        <title>Ulvibacter sp. LPB0005, isolated from Thais luteostoma.</title>
        <authorList>
            <person name="Shin S.-K."/>
            <person name="Yi H."/>
        </authorList>
    </citation>
    <scope>NUCLEOTIDE SEQUENCE [LARGE SCALE GENOMIC DNA]</scope>
    <source>
        <strain evidence="1 2">LPB0005</strain>
    </source>
</reference>
<gene>
    <name evidence="1" type="ORF">ULVI_08620</name>
</gene>
<evidence type="ECO:0000313" key="1">
    <source>
        <dbReference type="EMBL" id="OAB78640.1"/>
    </source>
</evidence>
<comment type="caution">
    <text evidence="1">The sequence shown here is derived from an EMBL/GenBank/DDBJ whole genome shotgun (WGS) entry which is preliminary data.</text>
</comment>
<organism evidence="1 2">
    <name type="scientific">Cochleicola gelatinilyticus</name>
    <dbReference type="NCBI Taxonomy" id="1763537"/>
    <lineage>
        <taxon>Bacteria</taxon>
        <taxon>Pseudomonadati</taxon>
        <taxon>Bacteroidota</taxon>
        <taxon>Flavobacteriia</taxon>
        <taxon>Flavobacteriales</taxon>
        <taxon>Flavobacteriaceae</taxon>
        <taxon>Cochleicola</taxon>
    </lineage>
</organism>
<evidence type="ECO:0000313" key="2">
    <source>
        <dbReference type="Proteomes" id="UP000077013"/>
    </source>
</evidence>
<accession>A0A167HID3</accession>